<feature type="region of interest" description="Disordered" evidence="1">
    <location>
        <begin position="23"/>
        <end position="52"/>
    </location>
</feature>
<dbReference type="Proteomes" id="UP001058003">
    <property type="component" value="Chromosome"/>
</dbReference>
<evidence type="ECO:0000256" key="1">
    <source>
        <dbReference type="SAM" id="MobiDB-lite"/>
    </source>
</evidence>
<sequence>MRPSGPVLLLVAAALAGCSGGGGTAAPGAPAPATSTAAAAATGSPGAAPSRSPVPGCEFYQAADAQAVLGAELAPAPKFTDNEPGKTDTRFNSCVYWTADGQRYANVGWRRALTPAGAADNRSQFANQRTADAVAVAGLGGDAYWDTPNGQVLVLAGDALLVVSTGVKDKPAAERSRQDTEKLARLVVSHLPA</sequence>
<dbReference type="KEGG" id="daur:Daura_15650"/>
<gene>
    <name evidence="3" type="ORF">Daura_15650</name>
</gene>
<dbReference type="RefSeq" id="WP_156090235.1">
    <property type="nucleotide sequence ID" value="NZ_CP073767.1"/>
</dbReference>
<protein>
    <recommendedName>
        <fullName evidence="5">DUF3558 domain-containing protein</fullName>
    </recommendedName>
</protein>
<evidence type="ECO:0000256" key="2">
    <source>
        <dbReference type="SAM" id="SignalP"/>
    </source>
</evidence>
<dbReference type="EMBL" id="CP073767">
    <property type="protein sequence ID" value="UWZ57458.1"/>
    <property type="molecule type" value="Genomic_DNA"/>
</dbReference>
<evidence type="ECO:0000313" key="3">
    <source>
        <dbReference type="EMBL" id="UWZ57458.1"/>
    </source>
</evidence>
<feature type="chain" id="PRO_5040277577" description="DUF3558 domain-containing protein" evidence="2">
    <location>
        <begin position="26"/>
        <end position="193"/>
    </location>
</feature>
<evidence type="ECO:0008006" key="5">
    <source>
        <dbReference type="Google" id="ProtNLM"/>
    </source>
</evidence>
<feature type="signal peptide" evidence="2">
    <location>
        <begin position="1"/>
        <end position="25"/>
    </location>
</feature>
<reference evidence="3" key="1">
    <citation type="submission" date="2021-04" db="EMBL/GenBank/DDBJ databases">
        <title>Dactylosporangium aurantiacum NRRL B-8018 full assembly.</title>
        <authorList>
            <person name="Hartkoorn R.C."/>
            <person name="Beaudoing E."/>
            <person name="Hot D."/>
        </authorList>
    </citation>
    <scope>NUCLEOTIDE SEQUENCE</scope>
    <source>
        <strain evidence="3">NRRL B-8018</strain>
    </source>
</reference>
<accession>A0A9Q9MFQ8</accession>
<organism evidence="3 4">
    <name type="scientific">Dactylosporangium aurantiacum</name>
    <dbReference type="NCBI Taxonomy" id="35754"/>
    <lineage>
        <taxon>Bacteria</taxon>
        <taxon>Bacillati</taxon>
        <taxon>Actinomycetota</taxon>
        <taxon>Actinomycetes</taxon>
        <taxon>Micromonosporales</taxon>
        <taxon>Micromonosporaceae</taxon>
        <taxon>Dactylosporangium</taxon>
    </lineage>
</organism>
<keyword evidence="2" id="KW-0732">Signal</keyword>
<keyword evidence="4" id="KW-1185">Reference proteome</keyword>
<dbReference type="PROSITE" id="PS51257">
    <property type="entry name" value="PROKAR_LIPOPROTEIN"/>
    <property type="match status" value="1"/>
</dbReference>
<name>A0A9Q9MFQ8_9ACTN</name>
<proteinExistence type="predicted"/>
<evidence type="ECO:0000313" key="4">
    <source>
        <dbReference type="Proteomes" id="UP001058003"/>
    </source>
</evidence>
<dbReference type="OrthoDB" id="3366508at2"/>
<dbReference type="AlphaFoldDB" id="A0A9Q9MFQ8"/>
<feature type="compositionally biased region" description="Low complexity" evidence="1">
    <location>
        <begin position="26"/>
        <end position="52"/>
    </location>
</feature>